<dbReference type="PANTHER" id="PTHR47053">
    <property type="entry name" value="MUREIN DD-ENDOPEPTIDASE MEPH-RELATED"/>
    <property type="match status" value="1"/>
</dbReference>
<feature type="domain" description="NlpC/P60" evidence="5">
    <location>
        <begin position="1"/>
        <end position="81"/>
    </location>
</feature>
<gene>
    <name evidence="6" type="ORF">HNR30_006915</name>
</gene>
<dbReference type="PROSITE" id="PS51935">
    <property type="entry name" value="NLPC_P60"/>
    <property type="match status" value="1"/>
</dbReference>
<reference evidence="6 7" key="1">
    <citation type="submission" date="2020-07" db="EMBL/GenBank/DDBJ databases">
        <title>Genomic Encyclopedia of Type Strains, Phase IV (KMG-IV): sequencing the most valuable type-strain genomes for metagenomic binning, comparative biology and taxonomic classification.</title>
        <authorList>
            <person name="Goeker M."/>
        </authorList>
    </citation>
    <scope>NUCLEOTIDE SEQUENCE [LARGE SCALE GENOMIC DNA]</scope>
    <source>
        <strain evidence="6 7">DSM 45533</strain>
    </source>
</reference>
<dbReference type="SUPFAM" id="SSF54001">
    <property type="entry name" value="Cysteine proteinases"/>
    <property type="match status" value="1"/>
</dbReference>
<dbReference type="Gene3D" id="3.90.1720.10">
    <property type="entry name" value="endopeptidase domain like (from Nostoc punctiforme)"/>
    <property type="match status" value="1"/>
</dbReference>
<evidence type="ECO:0000256" key="3">
    <source>
        <dbReference type="ARBA" id="ARBA00022801"/>
    </source>
</evidence>
<dbReference type="AlphaFoldDB" id="A0A7W0CQW1"/>
<keyword evidence="7" id="KW-1185">Reference proteome</keyword>
<proteinExistence type="inferred from homology"/>
<dbReference type="GO" id="GO:0006508">
    <property type="term" value="P:proteolysis"/>
    <property type="evidence" value="ECO:0007669"/>
    <property type="project" value="UniProtKB-KW"/>
</dbReference>
<dbReference type="GO" id="GO:0008234">
    <property type="term" value="F:cysteine-type peptidase activity"/>
    <property type="evidence" value="ECO:0007669"/>
    <property type="project" value="UniProtKB-KW"/>
</dbReference>
<keyword evidence="2" id="KW-0645">Protease</keyword>
<sequence length="81" mass="8965">MKLGHYTGTQFRQGRRIPLNDLRKGDLVFFGGGTGDPTHVGLYLGNGVMIHAPKTGDVVKKTQFLNSTYYRPIYRGAVRPG</sequence>
<dbReference type="PANTHER" id="PTHR47053:SF1">
    <property type="entry name" value="MUREIN DD-ENDOPEPTIDASE MEPH-RELATED"/>
    <property type="match status" value="1"/>
</dbReference>
<evidence type="ECO:0000259" key="5">
    <source>
        <dbReference type="PROSITE" id="PS51935"/>
    </source>
</evidence>
<protein>
    <submittedName>
        <fullName evidence="6">Cell wall-associated NlpC family hydrolase</fullName>
    </submittedName>
</protein>
<keyword evidence="4" id="KW-0788">Thiol protease</keyword>
<keyword evidence="3 6" id="KW-0378">Hydrolase</keyword>
<comment type="similarity">
    <text evidence="1">Belongs to the peptidase C40 family.</text>
</comment>
<evidence type="ECO:0000313" key="6">
    <source>
        <dbReference type="EMBL" id="MBA2895529.1"/>
    </source>
</evidence>
<dbReference type="InterPro" id="IPR038765">
    <property type="entry name" value="Papain-like_cys_pep_sf"/>
</dbReference>
<dbReference type="Pfam" id="PF00877">
    <property type="entry name" value="NLPC_P60"/>
    <property type="match status" value="1"/>
</dbReference>
<evidence type="ECO:0000256" key="1">
    <source>
        <dbReference type="ARBA" id="ARBA00007074"/>
    </source>
</evidence>
<accession>A0A7W0CQW1</accession>
<evidence type="ECO:0000256" key="4">
    <source>
        <dbReference type="ARBA" id="ARBA00022807"/>
    </source>
</evidence>
<dbReference type="Proteomes" id="UP000530928">
    <property type="component" value="Unassembled WGS sequence"/>
</dbReference>
<evidence type="ECO:0000256" key="2">
    <source>
        <dbReference type="ARBA" id="ARBA00022670"/>
    </source>
</evidence>
<name>A0A7W0CQW1_9ACTN</name>
<evidence type="ECO:0000313" key="7">
    <source>
        <dbReference type="Proteomes" id="UP000530928"/>
    </source>
</evidence>
<dbReference type="EMBL" id="JACDUR010000007">
    <property type="protein sequence ID" value="MBA2895529.1"/>
    <property type="molecule type" value="Genomic_DNA"/>
</dbReference>
<dbReference type="InterPro" id="IPR051202">
    <property type="entry name" value="Peptidase_C40"/>
</dbReference>
<organism evidence="6 7">
    <name type="scientific">Nonomuraea soli</name>
    <dbReference type="NCBI Taxonomy" id="1032476"/>
    <lineage>
        <taxon>Bacteria</taxon>
        <taxon>Bacillati</taxon>
        <taxon>Actinomycetota</taxon>
        <taxon>Actinomycetes</taxon>
        <taxon>Streptosporangiales</taxon>
        <taxon>Streptosporangiaceae</taxon>
        <taxon>Nonomuraea</taxon>
    </lineage>
</organism>
<comment type="caution">
    <text evidence="6">The sequence shown here is derived from an EMBL/GenBank/DDBJ whole genome shotgun (WGS) entry which is preliminary data.</text>
</comment>
<dbReference type="InterPro" id="IPR000064">
    <property type="entry name" value="NLP_P60_dom"/>
</dbReference>